<accession>A0ABS4MD39</accession>
<dbReference type="RefSeq" id="WP_209685999.1">
    <property type="nucleotide sequence ID" value="NZ_JAGGLU010000002.1"/>
</dbReference>
<comment type="caution">
    <text evidence="2">The sequence shown here is derived from an EMBL/GenBank/DDBJ whole genome shotgun (WGS) entry which is preliminary data.</text>
</comment>
<evidence type="ECO:0000256" key="1">
    <source>
        <dbReference type="SAM" id="SignalP"/>
    </source>
</evidence>
<name>A0ABS4MD39_9LACO</name>
<gene>
    <name evidence="2" type="ORF">J2Z60_000466</name>
</gene>
<evidence type="ECO:0008006" key="4">
    <source>
        <dbReference type="Google" id="ProtNLM"/>
    </source>
</evidence>
<feature type="chain" id="PRO_5045992634" description="Surface layer protein A domain-containing protein" evidence="1">
    <location>
        <begin position="23"/>
        <end position="221"/>
    </location>
</feature>
<reference evidence="2 3" key="1">
    <citation type="submission" date="2021-03" db="EMBL/GenBank/DDBJ databases">
        <title>Genomic Encyclopedia of Type Strains, Phase IV (KMG-IV): sequencing the most valuable type-strain genomes for metagenomic binning, comparative biology and taxonomic classification.</title>
        <authorList>
            <person name="Goeker M."/>
        </authorList>
    </citation>
    <scope>NUCLEOTIDE SEQUENCE [LARGE SCALE GENOMIC DNA]</scope>
    <source>
        <strain evidence="2 3">DSM 101872</strain>
    </source>
</reference>
<dbReference type="EMBL" id="JAGGLU010000002">
    <property type="protein sequence ID" value="MBP2057302.1"/>
    <property type="molecule type" value="Genomic_DNA"/>
</dbReference>
<protein>
    <recommendedName>
        <fullName evidence="4">Surface layer protein A domain-containing protein</fullName>
    </recommendedName>
</protein>
<keyword evidence="1" id="KW-0732">Signal</keyword>
<evidence type="ECO:0000313" key="3">
    <source>
        <dbReference type="Proteomes" id="UP001519292"/>
    </source>
</evidence>
<proteinExistence type="predicted"/>
<feature type="signal peptide" evidence="1">
    <location>
        <begin position="1"/>
        <end position="22"/>
    </location>
</feature>
<dbReference type="Proteomes" id="UP001519292">
    <property type="component" value="Unassembled WGS sequence"/>
</dbReference>
<evidence type="ECO:0000313" key="2">
    <source>
        <dbReference type="EMBL" id="MBP2057302.1"/>
    </source>
</evidence>
<keyword evidence="3" id="KW-1185">Reference proteome</keyword>
<sequence length="221" mass="24608">MKVKNLLIAATLFVSSASIISAAPEMVSAAPSTSMQQNVSIKNTSLTKQGYIVRLKQDSSIKVYVGKGNYKKLSKSVIPLKNAKTVSTRAVKNVKFRIEKIAYMKSKGLGAPEYLIASKNKKYSTWVTQADLEYYYLNSKSMKNVKKYLTRIAKRYSSNADDPRGGSLKDKKNLKDFNSAVKAAKKLPAKQRKFVLKSLAEQKKVGNTNEVGNNILFFSIF</sequence>
<organism evidence="2 3">
    <name type="scientific">Lactobacillus colini</name>
    <dbReference type="NCBI Taxonomy" id="1819254"/>
    <lineage>
        <taxon>Bacteria</taxon>
        <taxon>Bacillati</taxon>
        <taxon>Bacillota</taxon>
        <taxon>Bacilli</taxon>
        <taxon>Lactobacillales</taxon>
        <taxon>Lactobacillaceae</taxon>
        <taxon>Lactobacillus</taxon>
    </lineage>
</organism>